<dbReference type="InterPro" id="IPR013785">
    <property type="entry name" value="Aldolase_TIM"/>
</dbReference>
<dbReference type="PANTHER" id="PTHR39340:SF1">
    <property type="entry name" value="SULFOFRUCTOSEPHOSPHATE ALDOLASE"/>
    <property type="match status" value="1"/>
</dbReference>
<dbReference type="Proteomes" id="UP000176191">
    <property type="component" value="Unassembled WGS sequence"/>
</dbReference>
<sequence>MSKTDRLQKLLTDENKITIAAVDHRGLLKTMLHPEDPEVTTEQEIREWKKQMVELYRDKVSGLLIDPSYGRELVDPRAQCGWVLSMEKTGYRGKQEARETEILPGWSVTDAKKLGASGVKLLLYYDPENKELAKKQKDIAKQVGEECEREGMIFLLEPLTYKKSQDPYVVERIVDELIDLPVDIFKLEYPGNQDKCVRISQKLEVPWVLLSAGVNYEQYQEQLIIACESGAAGMAVGRAVWQEFGRYEGKDREKFFREVAGPRMDELVGIVEKYGKPITNG</sequence>
<dbReference type="NCBIfam" id="NF009498">
    <property type="entry name" value="PRK12858.1"/>
    <property type="match status" value="1"/>
</dbReference>
<protein>
    <recommendedName>
        <fullName evidence="5">Tagatose-bisphosphate aldolase</fullName>
    </recommendedName>
</protein>
<dbReference type="InterPro" id="IPR002915">
    <property type="entry name" value="DeoC/FbaB/LacD_aldolase"/>
</dbReference>
<evidence type="ECO:0000256" key="1">
    <source>
        <dbReference type="ARBA" id="ARBA00008679"/>
    </source>
</evidence>
<evidence type="ECO:0000313" key="4">
    <source>
        <dbReference type="Proteomes" id="UP000176191"/>
    </source>
</evidence>
<dbReference type="SUPFAM" id="SSF51569">
    <property type="entry name" value="Aldolase"/>
    <property type="match status" value="1"/>
</dbReference>
<organism evidence="3 4">
    <name type="scientific">Candidatus Collierbacteria bacterium RIFOXYA2_FULL_46_10</name>
    <dbReference type="NCBI Taxonomy" id="1817726"/>
    <lineage>
        <taxon>Bacteria</taxon>
        <taxon>Candidatus Collieribacteriota</taxon>
    </lineage>
</organism>
<dbReference type="EMBL" id="MFAK01000036">
    <property type="protein sequence ID" value="OGD74410.1"/>
    <property type="molecule type" value="Genomic_DNA"/>
</dbReference>
<dbReference type="AlphaFoldDB" id="A0A1F5F475"/>
<dbReference type="Gene3D" id="3.20.20.70">
    <property type="entry name" value="Aldolase class I"/>
    <property type="match status" value="1"/>
</dbReference>
<reference evidence="3 4" key="1">
    <citation type="journal article" date="2016" name="Nat. Commun.">
        <title>Thousands of microbial genomes shed light on interconnected biogeochemical processes in an aquifer system.</title>
        <authorList>
            <person name="Anantharaman K."/>
            <person name="Brown C.T."/>
            <person name="Hug L.A."/>
            <person name="Sharon I."/>
            <person name="Castelle C.J."/>
            <person name="Probst A.J."/>
            <person name="Thomas B.C."/>
            <person name="Singh A."/>
            <person name="Wilkins M.J."/>
            <person name="Karaoz U."/>
            <person name="Brodie E.L."/>
            <person name="Williams K.H."/>
            <person name="Hubbard S.S."/>
            <person name="Banfield J.F."/>
        </authorList>
    </citation>
    <scope>NUCLEOTIDE SEQUENCE [LARGE SCALE GENOMIC DNA]</scope>
</reference>
<dbReference type="PANTHER" id="PTHR39340">
    <property type="entry name" value="SULFOFRUCTOSEPHOSPHATE ALDOLASE"/>
    <property type="match status" value="1"/>
</dbReference>
<evidence type="ECO:0000256" key="2">
    <source>
        <dbReference type="ARBA" id="ARBA00023239"/>
    </source>
</evidence>
<dbReference type="SMART" id="SM01133">
    <property type="entry name" value="DeoC"/>
    <property type="match status" value="1"/>
</dbReference>
<gene>
    <name evidence="3" type="ORF">A2228_02775</name>
</gene>
<accession>A0A1F5F475</accession>
<evidence type="ECO:0008006" key="5">
    <source>
        <dbReference type="Google" id="ProtNLM"/>
    </source>
</evidence>
<dbReference type="GO" id="GO:1902777">
    <property type="term" value="P:6-sulfoquinovose(1-) catabolic process"/>
    <property type="evidence" value="ECO:0007669"/>
    <property type="project" value="TreeGrafter"/>
</dbReference>
<dbReference type="Pfam" id="PF01791">
    <property type="entry name" value="DeoC"/>
    <property type="match status" value="1"/>
</dbReference>
<comment type="caution">
    <text evidence="3">The sequence shown here is derived from an EMBL/GenBank/DDBJ whole genome shotgun (WGS) entry which is preliminary data.</text>
</comment>
<proteinExistence type="inferred from homology"/>
<evidence type="ECO:0000313" key="3">
    <source>
        <dbReference type="EMBL" id="OGD74410.1"/>
    </source>
</evidence>
<name>A0A1F5F475_9BACT</name>
<keyword evidence="2" id="KW-0456">Lyase</keyword>
<dbReference type="GO" id="GO:0061595">
    <property type="term" value="F:6-deoxy-6-sulfofructose-1-phosphate aldolase activity"/>
    <property type="evidence" value="ECO:0007669"/>
    <property type="project" value="TreeGrafter"/>
</dbReference>
<dbReference type="InterPro" id="IPR050552">
    <property type="entry name" value="LacD_aldolase"/>
</dbReference>
<comment type="similarity">
    <text evidence="1">Belongs to the aldolase LacD family.</text>
</comment>